<accession>A0A2N3LNL0</accession>
<sequence length="106" mass="11908">MERDELVSPFTAQVIAIIRTIPSGKVMTYGQIAALAGSPRGARQVARILHSMSKKHQLPWHRVISSKGEISLKDDEQKMALQLEGVEVNNWSINLSIYQYYPDNNA</sequence>
<protein>
    <submittedName>
        <fullName evidence="3">DNA methyltransferase</fullName>
    </submittedName>
</protein>
<dbReference type="SUPFAM" id="SSF46767">
    <property type="entry name" value="Methylated DNA-protein cysteine methyltransferase, C-terminal domain"/>
    <property type="match status" value="1"/>
</dbReference>
<keyword evidence="1" id="KW-0227">DNA damage</keyword>
<dbReference type="InterPro" id="IPR036217">
    <property type="entry name" value="MethylDNA_cys_MeTrfase_DNAb"/>
</dbReference>
<dbReference type="PANTHER" id="PTHR42942">
    <property type="entry name" value="6-O-METHYLGUANINE DNA METHYLTRANSFERASE"/>
    <property type="match status" value="1"/>
</dbReference>
<dbReference type="Pfam" id="PF01035">
    <property type="entry name" value="DNA_binding_1"/>
    <property type="match status" value="1"/>
</dbReference>
<evidence type="ECO:0000313" key="4">
    <source>
        <dbReference type="Proteomes" id="UP000233440"/>
    </source>
</evidence>
<evidence type="ECO:0000313" key="3">
    <source>
        <dbReference type="EMBL" id="PKR86220.1"/>
    </source>
</evidence>
<dbReference type="GO" id="GO:0008168">
    <property type="term" value="F:methyltransferase activity"/>
    <property type="evidence" value="ECO:0007669"/>
    <property type="project" value="UniProtKB-KW"/>
</dbReference>
<name>A0A2N3LNL0_9BACI</name>
<keyword evidence="3" id="KW-0808">Transferase</keyword>
<dbReference type="CDD" id="cd06445">
    <property type="entry name" value="ATase"/>
    <property type="match status" value="1"/>
</dbReference>
<dbReference type="OrthoDB" id="9789813at2"/>
<gene>
    <name evidence="3" type="ORF">CWO92_03715</name>
</gene>
<dbReference type="Gene3D" id="1.10.10.10">
    <property type="entry name" value="Winged helix-like DNA-binding domain superfamily/Winged helix DNA-binding domain"/>
    <property type="match status" value="1"/>
</dbReference>
<dbReference type="RefSeq" id="WP_101352859.1">
    <property type="nucleotide sequence ID" value="NZ_PIQO01000002.1"/>
</dbReference>
<dbReference type="AlphaFoldDB" id="A0A2N3LNL0"/>
<evidence type="ECO:0000256" key="1">
    <source>
        <dbReference type="ARBA" id="ARBA00022763"/>
    </source>
</evidence>
<dbReference type="GO" id="GO:0032259">
    <property type="term" value="P:methylation"/>
    <property type="evidence" value="ECO:0007669"/>
    <property type="project" value="UniProtKB-KW"/>
</dbReference>
<dbReference type="InterPro" id="IPR014048">
    <property type="entry name" value="MethylDNA_cys_MeTrfase_DNA-bd"/>
</dbReference>
<organism evidence="3 4">
    <name type="scientific">Heyndrickxia camelliae</name>
    <dbReference type="NCBI Taxonomy" id="1707093"/>
    <lineage>
        <taxon>Bacteria</taxon>
        <taxon>Bacillati</taxon>
        <taxon>Bacillota</taxon>
        <taxon>Bacilli</taxon>
        <taxon>Bacillales</taxon>
        <taxon>Bacillaceae</taxon>
        <taxon>Heyndrickxia</taxon>
    </lineage>
</organism>
<evidence type="ECO:0000259" key="2">
    <source>
        <dbReference type="Pfam" id="PF01035"/>
    </source>
</evidence>
<proteinExistence type="predicted"/>
<dbReference type="PANTHER" id="PTHR42942:SF1">
    <property type="entry name" value="ALKYLTRANSFERASE-LIKE PROTEIN 1"/>
    <property type="match status" value="1"/>
</dbReference>
<dbReference type="EMBL" id="PIQO01000002">
    <property type="protein sequence ID" value="PKR86220.1"/>
    <property type="molecule type" value="Genomic_DNA"/>
</dbReference>
<dbReference type="InterPro" id="IPR052520">
    <property type="entry name" value="ATL_DNA_repair"/>
</dbReference>
<reference evidence="3 4" key="1">
    <citation type="submission" date="2017-11" db="EMBL/GenBank/DDBJ databases">
        <title>Bacillus camelliae sp. nov., isolated from pu'er tea.</title>
        <authorList>
            <person name="Niu L."/>
        </authorList>
    </citation>
    <scope>NUCLEOTIDE SEQUENCE [LARGE SCALE GENOMIC DNA]</scope>
    <source>
        <strain evidence="3 4">7578-1</strain>
    </source>
</reference>
<dbReference type="InterPro" id="IPR036388">
    <property type="entry name" value="WH-like_DNA-bd_sf"/>
</dbReference>
<comment type="caution">
    <text evidence="3">The sequence shown here is derived from an EMBL/GenBank/DDBJ whole genome shotgun (WGS) entry which is preliminary data.</text>
</comment>
<feature type="domain" description="Methylated-DNA-[protein]-cysteine S-methyltransferase DNA binding" evidence="2">
    <location>
        <begin position="9"/>
        <end position="86"/>
    </location>
</feature>
<dbReference type="GO" id="GO:0006281">
    <property type="term" value="P:DNA repair"/>
    <property type="evidence" value="ECO:0007669"/>
    <property type="project" value="InterPro"/>
</dbReference>
<keyword evidence="4" id="KW-1185">Reference proteome</keyword>
<keyword evidence="3" id="KW-0489">Methyltransferase</keyword>
<dbReference type="Proteomes" id="UP000233440">
    <property type="component" value="Unassembled WGS sequence"/>
</dbReference>